<dbReference type="EMBL" id="FMUX01000002">
    <property type="protein sequence ID" value="SCX98173.1"/>
    <property type="molecule type" value="Genomic_DNA"/>
</dbReference>
<gene>
    <name evidence="1" type="ORF">SAMN05216233_102420</name>
</gene>
<sequence>MMSLLFRGVIDRFLKIIYRYFKTIVIVMNSD</sequence>
<dbReference type="AlphaFoldDB" id="A0A1G5C6V8"/>
<protein>
    <submittedName>
        <fullName evidence="1">Uncharacterized protein</fullName>
    </submittedName>
</protein>
<reference evidence="1 2" key="1">
    <citation type="submission" date="2016-10" db="EMBL/GenBank/DDBJ databases">
        <authorList>
            <person name="de Groot N.N."/>
        </authorList>
    </citation>
    <scope>NUCLEOTIDE SEQUENCE [LARGE SCALE GENOMIC DNA]</scope>
    <source>
        <strain evidence="1 2">AA1</strain>
    </source>
</reference>
<accession>A0A1G5C6V8</accession>
<evidence type="ECO:0000313" key="1">
    <source>
        <dbReference type="EMBL" id="SCX98173.1"/>
    </source>
</evidence>
<dbReference type="Proteomes" id="UP000198870">
    <property type="component" value="Unassembled WGS sequence"/>
</dbReference>
<proteinExistence type="predicted"/>
<organism evidence="1 2">
    <name type="scientific">Desulfoluna spongiiphila</name>
    <dbReference type="NCBI Taxonomy" id="419481"/>
    <lineage>
        <taxon>Bacteria</taxon>
        <taxon>Pseudomonadati</taxon>
        <taxon>Thermodesulfobacteriota</taxon>
        <taxon>Desulfobacteria</taxon>
        <taxon>Desulfobacterales</taxon>
        <taxon>Desulfolunaceae</taxon>
        <taxon>Desulfoluna</taxon>
    </lineage>
</organism>
<evidence type="ECO:0000313" key="2">
    <source>
        <dbReference type="Proteomes" id="UP000198870"/>
    </source>
</evidence>
<name>A0A1G5C6V8_9BACT</name>
<keyword evidence="2" id="KW-1185">Reference proteome</keyword>